<accession>A0A218VZP8</accession>
<evidence type="ECO:0000256" key="1">
    <source>
        <dbReference type="SAM" id="MobiDB-lite"/>
    </source>
</evidence>
<sequence length="129" mass="13577">MEGSSSAQPSASSPAASKLLANLPSRGLFSSTVLSSNPRGESTSKNGKGVTTGEGSRKRTSERLLDNGASAKRPSNQASSRQDGSNAKIADRDLHTLTVERLRALLKERGLSPRGKKDELISRLKNGTS</sequence>
<dbReference type="EMBL" id="MTKT01005615">
    <property type="protein sequence ID" value="OWM65491.1"/>
    <property type="molecule type" value="Genomic_DNA"/>
</dbReference>
<feature type="compositionally biased region" description="Polar residues" evidence="1">
    <location>
        <begin position="73"/>
        <end position="85"/>
    </location>
</feature>
<dbReference type="SUPFAM" id="SSF68906">
    <property type="entry name" value="SAP domain"/>
    <property type="match status" value="1"/>
</dbReference>
<reference evidence="4" key="1">
    <citation type="journal article" date="2017" name="Plant J.">
        <title>The pomegranate (Punica granatum L.) genome and the genomics of punicalagin biosynthesis.</title>
        <authorList>
            <person name="Qin G."/>
            <person name="Xu C."/>
            <person name="Ming R."/>
            <person name="Tang H."/>
            <person name="Guyot R."/>
            <person name="Kramer E.M."/>
            <person name="Hu Y."/>
            <person name="Yi X."/>
            <person name="Qi Y."/>
            <person name="Xu X."/>
            <person name="Gao Z."/>
            <person name="Pan H."/>
            <person name="Jian J."/>
            <person name="Tian Y."/>
            <person name="Yue Z."/>
            <person name="Xu Y."/>
        </authorList>
    </citation>
    <scope>NUCLEOTIDE SEQUENCE [LARGE SCALE GENOMIC DNA]</scope>
    <source>
        <strain evidence="4">cv. Dabenzi</strain>
    </source>
</reference>
<evidence type="ECO:0000313" key="3">
    <source>
        <dbReference type="EMBL" id="OWM65491.1"/>
    </source>
</evidence>
<dbReference type="InterPro" id="IPR003034">
    <property type="entry name" value="SAP_dom"/>
</dbReference>
<feature type="domain" description="SAP" evidence="2">
    <location>
        <begin position="94"/>
        <end position="128"/>
    </location>
</feature>
<organism evidence="3 4">
    <name type="scientific">Punica granatum</name>
    <name type="common">Pomegranate</name>
    <dbReference type="NCBI Taxonomy" id="22663"/>
    <lineage>
        <taxon>Eukaryota</taxon>
        <taxon>Viridiplantae</taxon>
        <taxon>Streptophyta</taxon>
        <taxon>Embryophyta</taxon>
        <taxon>Tracheophyta</taxon>
        <taxon>Spermatophyta</taxon>
        <taxon>Magnoliopsida</taxon>
        <taxon>eudicotyledons</taxon>
        <taxon>Gunneridae</taxon>
        <taxon>Pentapetalae</taxon>
        <taxon>rosids</taxon>
        <taxon>malvids</taxon>
        <taxon>Myrtales</taxon>
        <taxon>Lythraceae</taxon>
        <taxon>Punica</taxon>
    </lineage>
</organism>
<dbReference type="InterPro" id="IPR036361">
    <property type="entry name" value="SAP_dom_sf"/>
</dbReference>
<comment type="caution">
    <text evidence="3">The sequence shown here is derived from an EMBL/GenBank/DDBJ whole genome shotgun (WGS) entry which is preliminary data.</text>
</comment>
<dbReference type="Proteomes" id="UP000197138">
    <property type="component" value="Unassembled WGS sequence"/>
</dbReference>
<feature type="region of interest" description="Disordered" evidence="1">
    <location>
        <begin position="29"/>
        <end position="129"/>
    </location>
</feature>
<name>A0A218VZP8_PUNGR</name>
<dbReference type="Pfam" id="PF02037">
    <property type="entry name" value="SAP"/>
    <property type="match status" value="1"/>
</dbReference>
<proteinExistence type="predicted"/>
<feature type="compositionally biased region" description="Polar residues" evidence="1">
    <location>
        <begin position="29"/>
        <end position="46"/>
    </location>
</feature>
<evidence type="ECO:0000259" key="2">
    <source>
        <dbReference type="PROSITE" id="PS50800"/>
    </source>
</evidence>
<dbReference type="PROSITE" id="PS50800">
    <property type="entry name" value="SAP"/>
    <property type="match status" value="1"/>
</dbReference>
<feature type="compositionally biased region" description="Basic and acidic residues" evidence="1">
    <location>
        <begin position="55"/>
        <end position="65"/>
    </location>
</feature>
<feature type="compositionally biased region" description="Basic and acidic residues" evidence="1">
    <location>
        <begin position="89"/>
        <end position="122"/>
    </location>
</feature>
<protein>
    <recommendedName>
        <fullName evidence="2">SAP domain-containing protein</fullName>
    </recommendedName>
</protein>
<gene>
    <name evidence="3" type="ORF">CDL15_Pgr009081</name>
</gene>
<dbReference type="AlphaFoldDB" id="A0A218VZP8"/>
<dbReference type="Gene3D" id="1.10.720.30">
    <property type="entry name" value="SAP domain"/>
    <property type="match status" value="1"/>
</dbReference>
<dbReference type="SMART" id="SM00513">
    <property type="entry name" value="SAP"/>
    <property type="match status" value="1"/>
</dbReference>
<evidence type="ECO:0000313" key="4">
    <source>
        <dbReference type="Proteomes" id="UP000197138"/>
    </source>
</evidence>